<dbReference type="KEGG" id="halg:HUG10_10150"/>
<evidence type="ECO:0000313" key="3">
    <source>
        <dbReference type="Proteomes" id="UP000509750"/>
    </source>
</evidence>
<dbReference type="GeneID" id="56029197"/>
<sequence length="103" mass="11757">MTEYTRSKYTNQRDESSTLVAKRTRFDPRTDRVSEELVCAVSELTETEPRELPIFSDVIDPDALDGLFRSHSDRASDELVVELEYGGFLARVSSEGHIEFRSP</sequence>
<dbReference type="Pfam" id="PF18545">
    <property type="entry name" value="HalOD1"/>
    <property type="match status" value="1"/>
</dbReference>
<dbReference type="EMBL" id="CP058529">
    <property type="protein sequence ID" value="QLG27893.1"/>
    <property type="molecule type" value="Genomic_DNA"/>
</dbReference>
<dbReference type="Proteomes" id="UP000509750">
    <property type="component" value="Chromosome"/>
</dbReference>
<proteinExistence type="predicted"/>
<dbReference type="AlphaFoldDB" id="A0A7D5H094"/>
<evidence type="ECO:0000259" key="1">
    <source>
        <dbReference type="Pfam" id="PF18545"/>
    </source>
</evidence>
<gene>
    <name evidence="2" type="ORF">HUG10_10150</name>
</gene>
<organism evidence="2 3">
    <name type="scientific">Halorarum halophilum</name>
    <dbReference type="NCBI Taxonomy" id="2743090"/>
    <lineage>
        <taxon>Archaea</taxon>
        <taxon>Methanobacteriati</taxon>
        <taxon>Methanobacteriota</taxon>
        <taxon>Stenosarchaea group</taxon>
        <taxon>Halobacteria</taxon>
        <taxon>Halobacteriales</taxon>
        <taxon>Haloferacaceae</taxon>
        <taxon>Halorarum</taxon>
    </lineage>
</organism>
<protein>
    <recommendedName>
        <fullName evidence="1">Halobacterial output domain-containing protein</fullName>
    </recommendedName>
</protein>
<feature type="domain" description="Halobacterial output" evidence="1">
    <location>
        <begin position="30"/>
        <end position="100"/>
    </location>
</feature>
<dbReference type="RefSeq" id="WP_179169468.1">
    <property type="nucleotide sequence ID" value="NZ_CP058529.1"/>
</dbReference>
<accession>A0A7D5H094</accession>
<evidence type="ECO:0000313" key="2">
    <source>
        <dbReference type="EMBL" id="QLG27893.1"/>
    </source>
</evidence>
<name>A0A7D5H094_9EURY</name>
<dbReference type="OrthoDB" id="221929at2157"/>
<dbReference type="InterPro" id="IPR040624">
    <property type="entry name" value="HalOD1"/>
</dbReference>
<reference evidence="2 3" key="1">
    <citation type="submission" date="2020-07" db="EMBL/GenBank/DDBJ databases">
        <title>Gai3-2, isolated from salt lake.</title>
        <authorList>
            <person name="Cui H."/>
            <person name="Shi X."/>
        </authorList>
    </citation>
    <scope>NUCLEOTIDE SEQUENCE [LARGE SCALE GENOMIC DNA]</scope>
    <source>
        <strain evidence="2 3">Gai3-2</strain>
    </source>
</reference>
<keyword evidence="3" id="KW-1185">Reference proteome</keyword>